<evidence type="ECO:0000259" key="2">
    <source>
        <dbReference type="Pfam" id="PF05050"/>
    </source>
</evidence>
<dbReference type="InterPro" id="IPR029063">
    <property type="entry name" value="SAM-dependent_MTases_sf"/>
</dbReference>
<dbReference type="Gene3D" id="3.40.50.150">
    <property type="entry name" value="Vaccinia Virus protein VP39"/>
    <property type="match status" value="1"/>
</dbReference>
<evidence type="ECO:0000256" key="1">
    <source>
        <dbReference type="SAM" id="SignalP"/>
    </source>
</evidence>
<proteinExistence type="predicted"/>
<dbReference type="InterPro" id="IPR052514">
    <property type="entry name" value="SAM-dependent_MTase"/>
</dbReference>
<sequence length="551" mass="61068">MWRGRQTRWAALLWALVAAAPGPTLPLRPWLGLRLLESSTAGEEPEPGAAPLTPGLPVFEHCTDTCSMARNGVCEEGRRMPSPDFNNSLPRMTYCDLGSDCADCGPWRTTAPQVPWMDVKTPGAIRFLRAKEVQVRVKPAVVPPDVSFLYAYTDPSKDYDVSWHMEHAGMVEPLLSKIFYRILKDRCLRPDGSRALVVDVGANFGWFAILAARLGCRVIAYEPVPLFRHMLLYNIHVNDLTSRIEVRDKAVTDKPGLVKMVVPYSGIWGTAGIDGLNIDHAIEGKKEDVHVQGVMLEDEVKEDVLLMKVDVEGWEPGVMAGAAGLLRGQRVEHIVMEYTPGAPERWYNFEAMEATPRMLVDLIHLYGYRVGSVGDGKTGFGDWDAPLPPAREVTLDNLKYDVADVRLWKDGRLGCPYDDMLDFKAWAGCFGVPESLSARSLRAELTHNVNLWITKPEHVGPSGMELEPRPVGLIPPDAPPNTYWVNNTYNFGMGGRPCDGMDAEWQVRHHCKYSVPECAAEEAALEKLLAEGRVPPQAYVLGDAVTELGLA</sequence>
<name>A0A835Y7V5_9CHLO</name>
<feature type="domain" description="Methyltransferase FkbM" evidence="2">
    <location>
        <begin position="199"/>
        <end position="369"/>
    </location>
</feature>
<evidence type="ECO:0000313" key="3">
    <source>
        <dbReference type="EMBL" id="KAG2497656.1"/>
    </source>
</evidence>
<organism evidence="3 4">
    <name type="scientific">Edaphochlamys debaryana</name>
    <dbReference type="NCBI Taxonomy" id="47281"/>
    <lineage>
        <taxon>Eukaryota</taxon>
        <taxon>Viridiplantae</taxon>
        <taxon>Chlorophyta</taxon>
        <taxon>core chlorophytes</taxon>
        <taxon>Chlorophyceae</taxon>
        <taxon>CS clade</taxon>
        <taxon>Chlamydomonadales</taxon>
        <taxon>Chlamydomonadales incertae sedis</taxon>
        <taxon>Edaphochlamys</taxon>
    </lineage>
</organism>
<keyword evidence="4" id="KW-1185">Reference proteome</keyword>
<dbReference type="NCBIfam" id="TIGR01444">
    <property type="entry name" value="fkbM_fam"/>
    <property type="match status" value="1"/>
</dbReference>
<dbReference type="InterPro" id="IPR006342">
    <property type="entry name" value="FkbM_mtfrase"/>
</dbReference>
<dbReference type="OrthoDB" id="411251at2759"/>
<keyword evidence="1" id="KW-0732">Signal</keyword>
<dbReference type="PANTHER" id="PTHR34203">
    <property type="entry name" value="METHYLTRANSFERASE, FKBM FAMILY PROTEIN"/>
    <property type="match status" value="1"/>
</dbReference>
<comment type="caution">
    <text evidence="3">The sequence shown here is derived from an EMBL/GenBank/DDBJ whole genome shotgun (WGS) entry which is preliminary data.</text>
</comment>
<dbReference type="PANTHER" id="PTHR34203:SF13">
    <property type="entry name" value="EXPRESSED PROTEIN"/>
    <property type="match status" value="1"/>
</dbReference>
<evidence type="ECO:0000313" key="4">
    <source>
        <dbReference type="Proteomes" id="UP000612055"/>
    </source>
</evidence>
<feature type="signal peptide" evidence="1">
    <location>
        <begin position="1"/>
        <end position="26"/>
    </location>
</feature>
<dbReference type="Proteomes" id="UP000612055">
    <property type="component" value="Unassembled WGS sequence"/>
</dbReference>
<feature type="chain" id="PRO_5032771700" description="Methyltransferase FkbM domain-containing protein" evidence="1">
    <location>
        <begin position="27"/>
        <end position="551"/>
    </location>
</feature>
<gene>
    <name evidence="3" type="ORF">HYH03_004395</name>
</gene>
<reference evidence="3" key="1">
    <citation type="journal article" date="2020" name="bioRxiv">
        <title>Comparative genomics of Chlamydomonas.</title>
        <authorList>
            <person name="Craig R.J."/>
            <person name="Hasan A.R."/>
            <person name="Ness R.W."/>
            <person name="Keightley P.D."/>
        </authorList>
    </citation>
    <scope>NUCLEOTIDE SEQUENCE</scope>
    <source>
        <strain evidence="3">CCAP 11/70</strain>
    </source>
</reference>
<dbReference type="AlphaFoldDB" id="A0A835Y7V5"/>
<protein>
    <recommendedName>
        <fullName evidence="2">Methyltransferase FkbM domain-containing protein</fullName>
    </recommendedName>
</protein>
<dbReference type="SUPFAM" id="SSF53335">
    <property type="entry name" value="S-adenosyl-L-methionine-dependent methyltransferases"/>
    <property type="match status" value="1"/>
</dbReference>
<accession>A0A835Y7V5</accession>
<dbReference type="EMBL" id="JAEHOE010000013">
    <property type="protein sequence ID" value="KAG2497656.1"/>
    <property type="molecule type" value="Genomic_DNA"/>
</dbReference>
<dbReference type="Pfam" id="PF05050">
    <property type="entry name" value="Methyltransf_21"/>
    <property type="match status" value="1"/>
</dbReference>